<feature type="transmembrane region" description="Helical" evidence="1">
    <location>
        <begin position="154"/>
        <end position="173"/>
    </location>
</feature>
<dbReference type="Proteomes" id="UP000648239">
    <property type="component" value="Unassembled WGS sequence"/>
</dbReference>
<dbReference type="AlphaFoldDB" id="A0A8J6Y3W5"/>
<feature type="transmembrane region" description="Helical" evidence="1">
    <location>
        <begin position="394"/>
        <end position="413"/>
    </location>
</feature>
<sequence>MNVQDTDPVSTRPVPAWIGDGSRLLLVVLLAYFIWWVIQYAGFLFDPMLQADDARTSLFPLHRYGPERALAEDPIASGMLAFMPPAVIGLYRILIPLAGLLVAAKIVQGFCLLILVYAFVRIVRSPRAGLGAGAVLLFLFLHTPLLFQRGISGGLPRGFAFPLMALWFAGAITDRTTDRRVAAVLSALTYPTSMIMILAAEGLYSLRKGIDLRTPELRNRLMRYGVLVLVCAALLIPFFASKSEAGRIHTLEEALEEPAFYRDGRLLVLPFQNPAKAFVLFYARPLLPARGSVLEGLASLSPESPLELFVPLLFTLAGLTILFRRRCPFPVATTAFVTGAVILYLLSRLLAFRLYSPERFYSFTMPMAAIFLMVQTVGLYGGPQPDSGAKRRRNIGVVALMVLVLAINGDGIVPGKDGMTLDGREHADLYRFAANLPVDVLFASHPLDGDDIPLWSARATLGGFETLQPWFVDSWREQKERTYSTLAALYSDDRSEILEFCRRYGVTHLLLHRDRYGEDFIGMAGLFEPFDSWLEPRLASMSRDDLMLSTPPTDAIVFESGDYTVLDTTLLTEAWDTMDQHETEPGL</sequence>
<name>A0A8J6Y3W5_9BACT</name>
<proteinExistence type="predicted"/>
<protein>
    <submittedName>
        <fullName evidence="2">Uncharacterized protein</fullName>
    </submittedName>
</protein>
<keyword evidence="1" id="KW-0472">Membrane</keyword>
<feature type="transmembrane region" description="Helical" evidence="1">
    <location>
        <begin position="24"/>
        <end position="45"/>
    </location>
</feature>
<accession>A0A8J6Y3W5</accession>
<feature type="transmembrane region" description="Helical" evidence="1">
    <location>
        <begin position="93"/>
        <end position="120"/>
    </location>
</feature>
<dbReference type="EMBL" id="JACXWD010000045">
    <property type="protein sequence ID" value="MBD3868839.1"/>
    <property type="molecule type" value="Genomic_DNA"/>
</dbReference>
<feature type="transmembrane region" description="Helical" evidence="1">
    <location>
        <begin position="306"/>
        <end position="323"/>
    </location>
</feature>
<keyword evidence="1" id="KW-0812">Transmembrane</keyword>
<evidence type="ECO:0000313" key="3">
    <source>
        <dbReference type="Proteomes" id="UP000648239"/>
    </source>
</evidence>
<feature type="transmembrane region" description="Helical" evidence="1">
    <location>
        <begin position="126"/>
        <end position="147"/>
    </location>
</feature>
<organism evidence="2 3">
    <name type="scientific">Candidatus Polarisedimenticola svalbardensis</name>
    <dbReference type="NCBI Taxonomy" id="2886004"/>
    <lineage>
        <taxon>Bacteria</taxon>
        <taxon>Pseudomonadati</taxon>
        <taxon>Acidobacteriota</taxon>
        <taxon>Candidatus Polarisedimenticolia</taxon>
        <taxon>Candidatus Polarisedimenticolales</taxon>
        <taxon>Candidatus Polarisedimenticolaceae</taxon>
        <taxon>Candidatus Polarisedimenticola</taxon>
    </lineage>
</organism>
<gene>
    <name evidence="2" type="ORF">IFK94_11995</name>
</gene>
<reference evidence="2 3" key="1">
    <citation type="submission" date="2020-08" db="EMBL/GenBank/DDBJ databases">
        <title>Acidobacteriota in marine sediments use diverse sulfur dissimilation pathways.</title>
        <authorList>
            <person name="Wasmund K."/>
        </authorList>
    </citation>
    <scope>NUCLEOTIDE SEQUENCE [LARGE SCALE GENOMIC DNA]</scope>
    <source>
        <strain evidence="2">MAG AM4</strain>
    </source>
</reference>
<comment type="caution">
    <text evidence="2">The sequence shown here is derived from an EMBL/GenBank/DDBJ whole genome shotgun (WGS) entry which is preliminary data.</text>
</comment>
<feature type="transmembrane region" description="Helical" evidence="1">
    <location>
        <begin position="179"/>
        <end position="200"/>
    </location>
</feature>
<keyword evidence="1" id="KW-1133">Transmembrane helix</keyword>
<feature type="transmembrane region" description="Helical" evidence="1">
    <location>
        <begin position="335"/>
        <end position="355"/>
    </location>
</feature>
<feature type="transmembrane region" description="Helical" evidence="1">
    <location>
        <begin position="361"/>
        <end position="382"/>
    </location>
</feature>
<evidence type="ECO:0000313" key="2">
    <source>
        <dbReference type="EMBL" id="MBD3868839.1"/>
    </source>
</evidence>
<feature type="transmembrane region" description="Helical" evidence="1">
    <location>
        <begin position="221"/>
        <end position="240"/>
    </location>
</feature>
<evidence type="ECO:0000256" key="1">
    <source>
        <dbReference type="SAM" id="Phobius"/>
    </source>
</evidence>